<dbReference type="PANTHER" id="PTHR43391">
    <property type="entry name" value="RETINOL DEHYDROGENASE-RELATED"/>
    <property type="match status" value="1"/>
</dbReference>
<evidence type="ECO:0000313" key="6">
    <source>
        <dbReference type="Proteomes" id="UP001217485"/>
    </source>
</evidence>
<evidence type="ECO:0000313" key="5">
    <source>
        <dbReference type="EMBL" id="MDC0680889.1"/>
    </source>
</evidence>
<evidence type="ECO:0000256" key="2">
    <source>
        <dbReference type="ARBA" id="ARBA00022857"/>
    </source>
</evidence>
<evidence type="ECO:0000256" key="4">
    <source>
        <dbReference type="RuleBase" id="RU000363"/>
    </source>
</evidence>
<dbReference type="PRINTS" id="PR00081">
    <property type="entry name" value="GDHRDH"/>
</dbReference>
<organism evidence="5 6">
    <name type="scientific">Sorangium atrum</name>
    <dbReference type="NCBI Taxonomy" id="2995308"/>
    <lineage>
        <taxon>Bacteria</taxon>
        <taxon>Pseudomonadati</taxon>
        <taxon>Myxococcota</taxon>
        <taxon>Polyangia</taxon>
        <taxon>Polyangiales</taxon>
        <taxon>Polyangiaceae</taxon>
        <taxon>Sorangium</taxon>
    </lineage>
</organism>
<sequence>MKKTWKDAVTFITGGGSGIGRALSLELARRGARVTVTDVNGDAAAKVAAEAGNGASSRALDVRDEAGMREAIEDTAARGGRLDLLINNAGIGVAGEAHEIPLPHWNRVLDVNVRGVLHGIVAGYPIMVRQKSGHILNVASLAGLGPAPLFTPYAMSKHAVVGLSTSLRIEAAAYGVHVSVLCPAAVETPILDSENPPDLPAIPWVPNARRLLEALAGPPYPADALAREALDAAADDEPVIVLPSRARFLWRLGRMFPALVEKGGRGEIAKERATRG</sequence>
<dbReference type="InterPro" id="IPR020904">
    <property type="entry name" value="Sc_DH/Rdtase_CS"/>
</dbReference>
<dbReference type="InterPro" id="IPR002347">
    <property type="entry name" value="SDR_fam"/>
</dbReference>
<dbReference type="Gene3D" id="3.40.50.720">
    <property type="entry name" value="NAD(P)-binding Rossmann-like Domain"/>
    <property type="match status" value="1"/>
</dbReference>
<keyword evidence="3" id="KW-0560">Oxidoreductase</keyword>
<reference evidence="5 6" key="1">
    <citation type="submission" date="2023-01" db="EMBL/GenBank/DDBJ databases">
        <title>Minimal conservation of predation-associated metabolite biosynthetic gene clusters underscores biosynthetic potential of Myxococcota including descriptions for ten novel species: Archangium lansinium sp. nov., Myxococcus landrumus sp. nov., Nannocystis bai.</title>
        <authorList>
            <person name="Ahearne A."/>
            <person name="Stevens C."/>
            <person name="Dowd S."/>
        </authorList>
    </citation>
    <scope>NUCLEOTIDE SEQUENCE [LARGE SCALE GENOMIC DNA]</scope>
    <source>
        <strain evidence="5 6">WIWO2</strain>
    </source>
</reference>
<keyword evidence="6" id="KW-1185">Reference proteome</keyword>
<comment type="similarity">
    <text evidence="1 4">Belongs to the short-chain dehydrogenases/reductases (SDR) family.</text>
</comment>
<dbReference type="PANTHER" id="PTHR43391:SF14">
    <property type="entry name" value="DEHYDROGENASE_REDUCTASE SDR FAMILY PROTEIN 7-LIKE"/>
    <property type="match status" value="1"/>
</dbReference>
<evidence type="ECO:0000256" key="1">
    <source>
        <dbReference type="ARBA" id="ARBA00006484"/>
    </source>
</evidence>
<dbReference type="PROSITE" id="PS00061">
    <property type="entry name" value="ADH_SHORT"/>
    <property type="match status" value="1"/>
</dbReference>
<dbReference type="CDD" id="cd05233">
    <property type="entry name" value="SDR_c"/>
    <property type="match status" value="1"/>
</dbReference>
<dbReference type="RefSeq" id="WP_272097911.1">
    <property type="nucleotide sequence ID" value="NZ_JAQNDK010000002.1"/>
</dbReference>
<dbReference type="PRINTS" id="PR00080">
    <property type="entry name" value="SDRFAMILY"/>
</dbReference>
<comment type="caution">
    <text evidence="5">The sequence shown here is derived from an EMBL/GenBank/DDBJ whole genome shotgun (WGS) entry which is preliminary data.</text>
</comment>
<protein>
    <submittedName>
        <fullName evidence="5">SDR family NAD(P)-dependent oxidoreductase</fullName>
    </submittedName>
</protein>
<dbReference type="Proteomes" id="UP001217485">
    <property type="component" value="Unassembled WGS sequence"/>
</dbReference>
<dbReference type="Pfam" id="PF00106">
    <property type="entry name" value="adh_short"/>
    <property type="match status" value="1"/>
</dbReference>
<keyword evidence="2" id="KW-0521">NADP</keyword>
<proteinExistence type="inferred from homology"/>
<dbReference type="SUPFAM" id="SSF51735">
    <property type="entry name" value="NAD(P)-binding Rossmann-fold domains"/>
    <property type="match status" value="1"/>
</dbReference>
<gene>
    <name evidence="5" type="ORF">POL72_24330</name>
</gene>
<name>A0ABT5C3B2_9BACT</name>
<dbReference type="InterPro" id="IPR036291">
    <property type="entry name" value="NAD(P)-bd_dom_sf"/>
</dbReference>
<accession>A0ABT5C3B2</accession>
<dbReference type="EMBL" id="JAQNDK010000002">
    <property type="protein sequence ID" value="MDC0680889.1"/>
    <property type="molecule type" value="Genomic_DNA"/>
</dbReference>
<evidence type="ECO:0000256" key="3">
    <source>
        <dbReference type="ARBA" id="ARBA00023002"/>
    </source>
</evidence>